<organism evidence="2">
    <name type="scientific">Bactrocera latifrons</name>
    <name type="common">Malaysian fruit fly</name>
    <name type="synonym">Chaetodacus latifrons</name>
    <dbReference type="NCBI Taxonomy" id="174628"/>
    <lineage>
        <taxon>Eukaryota</taxon>
        <taxon>Metazoa</taxon>
        <taxon>Ecdysozoa</taxon>
        <taxon>Arthropoda</taxon>
        <taxon>Hexapoda</taxon>
        <taxon>Insecta</taxon>
        <taxon>Pterygota</taxon>
        <taxon>Neoptera</taxon>
        <taxon>Endopterygota</taxon>
        <taxon>Diptera</taxon>
        <taxon>Brachycera</taxon>
        <taxon>Muscomorpha</taxon>
        <taxon>Tephritoidea</taxon>
        <taxon>Tephritidae</taxon>
        <taxon>Bactrocera</taxon>
        <taxon>Bactrocera</taxon>
    </lineage>
</organism>
<evidence type="ECO:0000256" key="1">
    <source>
        <dbReference type="SAM" id="SignalP"/>
    </source>
</evidence>
<feature type="signal peptide" evidence="1">
    <location>
        <begin position="1"/>
        <end position="18"/>
    </location>
</feature>
<proteinExistence type="predicted"/>
<feature type="chain" id="PRO_5005520652" evidence="1">
    <location>
        <begin position="19"/>
        <end position="112"/>
    </location>
</feature>
<dbReference type="OrthoDB" id="8032477at2759"/>
<dbReference type="EMBL" id="GDHF01031254">
    <property type="protein sequence ID" value="JAI21060.1"/>
    <property type="molecule type" value="Transcribed_RNA"/>
</dbReference>
<accession>A0A0K8U419</accession>
<protein>
    <submittedName>
        <fullName evidence="2">Uncharacterized protein</fullName>
    </submittedName>
</protein>
<gene>
    <name evidence="2" type="ORF">c0_g2_i1</name>
</gene>
<dbReference type="AlphaFoldDB" id="A0A0K8U419"/>
<sequence>MSFVNRLLLSGMLGVVLQCLMVNTDKEVLHILTLNLPGYNSYNEMITLENGELVVGGNWTVELGPPNQEGLITIAITEYTIDKNGYHSQYRTDEVPMVEKRLSEGFLKSAAG</sequence>
<keyword evidence="1" id="KW-0732">Signal</keyword>
<reference evidence="2" key="1">
    <citation type="submission" date="2015-06" db="EMBL/GenBank/DDBJ databases">
        <authorList>
            <person name="Hoefler B.C."/>
            <person name="Straight P.D."/>
        </authorList>
    </citation>
    <scope>NUCLEOTIDE SEQUENCE</scope>
</reference>
<evidence type="ECO:0000313" key="2">
    <source>
        <dbReference type="EMBL" id="JAI21060.1"/>
    </source>
</evidence>
<name>A0A0K8U419_BACLA</name>